<dbReference type="RefSeq" id="WP_191764936.1">
    <property type="nucleotide sequence ID" value="NZ_JACSPM010000001.1"/>
</dbReference>
<dbReference type="EMBL" id="JACSPM010000001">
    <property type="protein sequence ID" value="MBD8023022.1"/>
    <property type="molecule type" value="Genomic_DNA"/>
</dbReference>
<name>A0ABR8X1L4_9MICO</name>
<feature type="region of interest" description="Disordered" evidence="1">
    <location>
        <begin position="715"/>
        <end position="749"/>
    </location>
</feature>
<evidence type="ECO:0000256" key="1">
    <source>
        <dbReference type="SAM" id="MobiDB-lite"/>
    </source>
</evidence>
<accession>A0ABR8X1L4</accession>
<proteinExistence type="predicted"/>
<protein>
    <recommendedName>
        <fullName evidence="6">2-oxoglutarate dehydrogenase</fullName>
    </recommendedName>
</protein>
<dbReference type="InterPro" id="IPR046112">
    <property type="entry name" value="DUF6049"/>
</dbReference>
<feature type="transmembrane region" description="Helical" evidence="2">
    <location>
        <begin position="686"/>
        <end position="708"/>
    </location>
</feature>
<organism evidence="4 5">
    <name type="scientific">Microbacterium gallinarum</name>
    <dbReference type="NCBI Taxonomy" id="2762209"/>
    <lineage>
        <taxon>Bacteria</taxon>
        <taxon>Bacillati</taxon>
        <taxon>Actinomycetota</taxon>
        <taxon>Actinomycetes</taxon>
        <taxon>Micrococcales</taxon>
        <taxon>Microbacteriaceae</taxon>
        <taxon>Microbacterium</taxon>
    </lineage>
</organism>
<keyword evidence="2" id="KW-0472">Membrane</keyword>
<gene>
    <name evidence="4" type="ORF">H9622_05365</name>
</gene>
<comment type="caution">
    <text evidence="4">The sequence shown here is derived from an EMBL/GenBank/DDBJ whole genome shotgun (WGS) entry which is preliminary data.</text>
</comment>
<evidence type="ECO:0000313" key="4">
    <source>
        <dbReference type="EMBL" id="MBD8023022.1"/>
    </source>
</evidence>
<dbReference type="Pfam" id="PF19516">
    <property type="entry name" value="DUF6049"/>
    <property type="match status" value="1"/>
</dbReference>
<evidence type="ECO:0008006" key="6">
    <source>
        <dbReference type="Google" id="ProtNLM"/>
    </source>
</evidence>
<evidence type="ECO:0000256" key="2">
    <source>
        <dbReference type="SAM" id="Phobius"/>
    </source>
</evidence>
<keyword evidence="5" id="KW-1185">Reference proteome</keyword>
<keyword evidence="2" id="KW-0812">Transmembrane</keyword>
<evidence type="ECO:0000256" key="3">
    <source>
        <dbReference type="SAM" id="SignalP"/>
    </source>
</evidence>
<reference evidence="4 5" key="1">
    <citation type="submission" date="2020-08" db="EMBL/GenBank/DDBJ databases">
        <title>A Genomic Blueprint of the Chicken Gut Microbiome.</title>
        <authorList>
            <person name="Gilroy R."/>
            <person name="Ravi A."/>
            <person name="Getino M."/>
            <person name="Pursley I."/>
            <person name="Horton D.L."/>
            <person name="Alikhan N.-F."/>
            <person name="Baker D."/>
            <person name="Gharbi K."/>
            <person name="Hall N."/>
            <person name="Watson M."/>
            <person name="Adriaenssens E.M."/>
            <person name="Foster-Nyarko E."/>
            <person name="Jarju S."/>
            <person name="Secka A."/>
            <person name="Antonio M."/>
            <person name="Oren A."/>
            <person name="Chaudhuri R."/>
            <person name="La Ragione R.M."/>
            <person name="Hildebrand F."/>
            <person name="Pallen M.J."/>
        </authorList>
    </citation>
    <scope>NUCLEOTIDE SEQUENCE [LARGE SCALE GENOMIC DNA]</scope>
    <source>
        <strain evidence="4 5">Sa1CUA4</strain>
    </source>
</reference>
<feature type="signal peptide" evidence="3">
    <location>
        <begin position="1"/>
        <end position="38"/>
    </location>
</feature>
<feature type="region of interest" description="Disordered" evidence="1">
    <location>
        <begin position="306"/>
        <end position="339"/>
    </location>
</feature>
<feature type="compositionally biased region" description="Low complexity" evidence="1">
    <location>
        <begin position="317"/>
        <end position="338"/>
    </location>
</feature>
<keyword evidence="3" id="KW-0732">Signal</keyword>
<sequence length="749" mass="76216">MTVIPSGRPARRRVPRAATVVVAILTALALLTPTGAVADTPTPSPTPAPPIPAGTTAFTLAPISNGVVRPGDPLVVSLTLQNETLTPTAPVTATLALGRAPLAGRTALTAWLDGEEAGVTTQAVATAAMESVPSGSSRVAAARVEADDPLLSGLAPGVYPLRASYDTPSGTVTSTSAMVVPPTDGDEVGIGVVVPIAADPIAQGLLTADQLTELTAPGGALTAQLDGVEGTAAILAVDPAIPAAIRVLGSSAPETATAWLERLEDLPNSRFALQFGDADVVPQIESGLARPLAPTSLRAYMQPADFVPEPESDSDSDSAPPAQATPTPTPTEAVDPEAPVYPTLPELLDIGAGSRTAVYWPVSGTAGPAVVDSLGDIRIDDQASLTLLSSASTAVGSAGGTVPAHGRAGDAELLVYDADVSDALAVASGLEEPPLRGAALAEATAYLAFATAESGGAPLLVSLGRNPDRSRVALGTTIGAATSAPDVTPFTLGGLANSAVSEVEIEDAPEETVRVDVASALLQDEGELARFATILDDTSLLTGPQRAEILQLLGTGWLADDAGWTAAVADHRAATEATLDSVGLVPTSEINLFGSNVGLRFWVRNDLPYPVNLVLYVTPDNLRLNVQRANPLVAAAGSNSRVEVPVEARVGNGEVTLELQLRSRASVAIGDPESVDVNVRAEWESFGLAALGVVVGGLLLLGVVRTVLRLRARRRGADAASDGTDREASVDGEVESGDAGPDRDTEKTS</sequence>
<feature type="chain" id="PRO_5046344549" description="2-oxoglutarate dehydrogenase" evidence="3">
    <location>
        <begin position="39"/>
        <end position="749"/>
    </location>
</feature>
<feature type="compositionally biased region" description="Basic and acidic residues" evidence="1">
    <location>
        <begin position="740"/>
        <end position="749"/>
    </location>
</feature>
<evidence type="ECO:0000313" key="5">
    <source>
        <dbReference type="Proteomes" id="UP000602532"/>
    </source>
</evidence>
<keyword evidence="2" id="KW-1133">Transmembrane helix</keyword>
<dbReference type="Proteomes" id="UP000602532">
    <property type="component" value="Unassembled WGS sequence"/>
</dbReference>